<feature type="transmembrane region" description="Helical" evidence="1">
    <location>
        <begin position="71"/>
        <end position="92"/>
    </location>
</feature>
<sequence>MWWTRRKKEVLPWYRQPTYKGKMTEAEKRRLDAFRMQPNHPAATVDELPEEVQSYINRLEMELYDKKQDMLTGRTVGISAAGAAWLCINYFGPPATTIWTYIFATALLSVPWLIHQFEWKKNADEFLPEKLEPDALMPSDEGIRAEWELNYTVAASRQERNSKRD</sequence>
<dbReference type="EMBL" id="SIOP01000001">
    <property type="protein sequence ID" value="TAY50923.1"/>
    <property type="molecule type" value="Genomic_DNA"/>
</dbReference>
<evidence type="ECO:0000313" key="2">
    <source>
        <dbReference type="EMBL" id="TAY50923.1"/>
    </source>
</evidence>
<organism evidence="2 3">
    <name type="scientific">Rhizobium leguminosarum</name>
    <dbReference type="NCBI Taxonomy" id="384"/>
    <lineage>
        <taxon>Bacteria</taxon>
        <taxon>Pseudomonadati</taxon>
        <taxon>Pseudomonadota</taxon>
        <taxon>Alphaproteobacteria</taxon>
        <taxon>Hyphomicrobiales</taxon>
        <taxon>Rhizobiaceae</taxon>
        <taxon>Rhizobium/Agrobacterium group</taxon>
        <taxon>Rhizobium</taxon>
    </lineage>
</organism>
<feature type="transmembrane region" description="Helical" evidence="1">
    <location>
        <begin position="98"/>
        <end position="114"/>
    </location>
</feature>
<evidence type="ECO:0000256" key="1">
    <source>
        <dbReference type="SAM" id="Phobius"/>
    </source>
</evidence>
<dbReference type="AlphaFoldDB" id="A0A7M3DQG2"/>
<keyword evidence="1" id="KW-0472">Membrane</keyword>
<protein>
    <submittedName>
        <fullName evidence="2">Uncharacterized protein</fullName>
    </submittedName>
</protein>
<keyword evidence="1" id="KW-1133">Transmembrane helix</keyword>
<name>A0A7M3DQG2_RHILE</name>
<gene>
    <name evidence="2" type="ORF">ELH90_03970</name>
</gene>
<proteinExistence type="predicted"/>
<comment type="caution">
    <text evidence="2">The sequence shown here is derived from an EMBL/GenBank/DDBJ whole genome shotgun (WGS) entry which is preliminary data.</text>
</comment>
<evidence type="ECO:0000313" key="3">
    <source>
        <dbReference type="Proteomes" id="UP000292974"/>
    </source>
</evidence>
<accession>A0A7M3DQG2</accession>
<dbReference type="Proteomes" id="UP000292974">
    <property type="component" value="Unassembled WGS sequence"/>
</dbReference>
<keyword evidence="1" id="KW-0812">Transmembrane</keyword>
<reference evidence="2 3" key="1">
    <citation type="submission" date="2019-02" db="EMBL/GenBank/DDBJ databases">
        <title>The genomic architecture of introgression among sibling species of bacteria.</title>
        <authorList>
            <person name="Cavassim M.I.A."/>
            <person name="Moeskjaer S."/>
            <person name="Moslemi C."/>
            <person name="Fields B."/>
            <person name="Bachmann A."/>
            <person name="Vilhjalmsson B."/>
            <person name="Schierup M.H."/>
            <person name="Young J.P.W."/>
            <person name="Andersen S.U."/>
        </authorList>
    </citation>
    <scope>NUCLEOTIDE SEQUENCE [LARGE SCALE GENOMIC DNA]</scope>
    <source>
        <strain evidence="2 3">SM135B</strain>
    </source>
</reference>
<dbReference type="RefSeq" id="WP_130715811.1">
    <property type="nucleotide sequence ID" value="NZ_SIOP01000001.1"/>
</dbReference>